<keyword evidence="3" id="KW-1185">Reference proteome</keyword>
<comment type="caution">
    <text evidence="2">The sequence shown here is derived from an EMBL/GenBank/DDBJ whole genome shotgun (WGS) entry which is preliminary data.</text>
</comment>
<accession>A0A9D4KK03</accession>
<proteinExistence type="predicted"/>
<dbReference type="EMBL" id="JAIWYP010000004">
    <property type="protein sequence ID" value="KAH3841295.1"/>
    <property type="molecule type" value="Genomic_DNA"/>
</dbReference>
<organism evidence="2 3">
    <name type="scientific">Dreissena polymorpha</name>
    <name type="common">Zebra mussel</name>
    <name type="synonym">Mytilus polymorpha</name>
    <dbReference type="NCBI Taxonomy" id="45954"/>
    <lineage>
        <taxon>Eukaryota</taxon>
        <taxon>Metazoa</taxon>
        <taxon>Spiralia</taxon>
        <taxon>Lophotrochozoa</taxon>
        <taxon>Mollusca</taxon>
        <taxon>Bivalvia</taxon>
        <taxon>Autobranchia</taxon>
        <taxon>Heteroconchia</taxon>
        <taxon>Euheterodonta</taxon>
        <taxon>Imparidentia</taxon>
        <taxon>Neoheterodontei</taxon>
        <taxon>Myida</taxon>
        <taxon>Dreissenoidea</taxon>
        <taxon>Dreissenidae</taxon>
        <taxon>Dreissena</taxon>
    </lineage>
</organism>
<dbReference type="Proteomes" id="UP000828390">
    <property type="component" value="Unassembled WGS sequence"/>
</dbReference>
<reference evidence="2" key="1">
    <citation type="journal article" date="2019" name="bioRxiv">
        <title>The Genome of the Zebra Mussel, Dreissena polymorpha: A Resource for Invasive Species Research.</title>
        <authorList>
            <person name="McCartney M.A."/>
            <person name="Auch B."/>
            <person name="Kono T."/>
            <person name="Mallez S."/>
            <person name="Zhang Y."/>
            <person name="Obille A."/>
            <person name="Becker A."/>
            <person name="Abrahante J.E."/>
            <person name="Garbe J."/>
            <person name="Badalamenti J.P."/>
            <person name="Herman A."/>
            <person name="Mangelson H."/>
            <person name="Liachko I."/>
            <person name="Sullivan S."/>
            <person name="Sone E.D."/>
            <person name="Koren S."/>
            <person name="Silverstein K.A.T."/>
            <person name="Beckman K.B."/>
            <person name="Gohl D.M."/>
        </authorList>
    </citation>
    <scope>NUCLEOTIDE SEQUENCE</scope>
    <source>
        <strain evidence="2">Duluth1</strain>
        <tissue evidence="2">Whole animal</tissue>
    </source>
</reference>
<feature type="transmembrane region" description="Helical" evidence="1">
    <location>
        <begin position="50"/>
        <end position="67"/>
    </location>
</feature>
<keyword evidence="1" id="KW-0812">Transmembrane</keyword>
<evidence type="ECO:0000313" key="2">
    <source>
        <dbReference type="EMBL" id="KAH3841295.1"/>
    </source>
</evidence>
<keyword evidence="1" id="KW-0472">Membrane</keyword>
<dbReference type="AlphaFoldDB" id="A0A9D4KK03"/>
<evidence type="ECO:0000313" key="3">
    <source>
        <dbReference type="Proteomes" id="UP000828390"/>
    </source>
</evidence>
<evidence type="ECO:0000256" key="1">
    <source>
        <dbReference type="SAM" id="Phobius"/>
    </source>
</evidence>
<keyword evidence="1" id="KW-1133">Transmembrane helix</keyword>
<protein>
    <submittedName>
        <fullName evidence="2">Uncharacterized protein</fullName>
    </submittedName>
</protein>
<gene>
    <name evidence="2" type="ORF">DPMN_114754</name>
</gene>
<reference evidence="2" key="2">
    <citation type="submission" date="2020-11" db="EMBL/GenBank/DDBJ databases">
        <authorList>
            <person name="McCartney M.A."/>
            <person name="Auch B."/>
            <person name="Kono T."/>
            <person name="Mallez S."/>
            <person name="Becker A."/>
            <person name="Gohl D.M."/>
            <person name="Silverstein K.A.T."/>
            <person name="Koren S."/>
            <person name="Bechman K.B."/>
            <person name="Herman A."/>
            <person name="Abrahante J.E."/>
            <person name="Garbe J."/>
        </authorList>
    </citation>
    <scope>NUCLEOTIDE SEQUENCE</scope>
    <source>
        <strain evidence="2">Duluth1</strain>
        <tissue evidence="2">Whole animal</tissue>
    </source>
</reference>
<name>A0A9D4KK03_DREPO</name>
<sequence length="86" mass="9004">MSGRSGPVNGQSAWTSFPTSASTLSLSLLEMVSGLSAYTDYNPSVLSPPPSVVAILGTILSGVPLLPQQHTLHLKRMRARKVGALT</sequence>